<dbReference type="EMBL" id="PJEX01000018">
    <property type="protein sequence ID" value="TKW58872.1"/>
    <property type="molecule type" value="Genomic_DNA"/>
</dbReference>
<protein>
    <submittedName>
        <fullName evidence="2">Uncharacterized protein</fullName>
    </submittedName>
</protein>
<reference evidence="2 3" key="1">
    <citation type="journal article" date="2019" name="PLoS ONE">
        <title>Comparative genome analysis indicates high evolutionary potential of pathogenicity genes in Colletotrichum tanaceti.</title>
        <authorList>
            <person name="Lelwala R.V."/>
            <person name="Korhonen P.K."/>
            <person name="Young N.D."/>
            <person name="Scott J.B."/>
            <person name="Ades P.A."/>
            <person name="Gasser R.B."/>
            <person name="Taylor P.W.J."/>
        </authorList>
    </citation>
    <scope>NUCLEOTIDE SEQUENCE [LARGE SCALE GENOMIC DNA]</scope>
    <source>
        <strain evidence="2">BRIP57314</strain>
    </source>
</reference>
<keyword evidence="3" id="KW-1185">Reference proteome</keyword>
<feature type="compositionally biased region" description="Gly residues" evidence="1">
    <location>
        <begin position="269"/>
        <end position="278"/>
    </location>
</feature>
<feature type="region of interest" description="Disordered" evidence="1">
    <location>
        <begin position="308"/>
        <end position="360"/>
    </location>
</feature>
<feature type="region of interest" description="Disordered" evidence="1">
    <location>
        <begin position="256"/>
        <end position="296"/>
    </location>
</feature>
<sequence length="360" mass="35254">MAPPLLPPDFTPSLLRDAHDNLAGGRPLLELLVGLDGVLELKGRVDDGPDLALGHPRGDARQVVVGVLGEEDLELVPRAAEEGGQQQARHEAPGLGERDGAADELEVAAGQEEVVRGLVQVRRRVADVVDDDGEDVAAGAQVGDDVGRLVVDDVVGAEGAAQVGLGRGARDGDVAADGLCDLDAESAGAAGAAVDEDLVAGLDVGDDVLVGGEGGGAEGGGLLEVDRGGAGGGDGGDAVAVGDGVLAQRALGGHGVEAADDEVSRGDVGDGGADGDGAAGEVHAGAPGEGDDGLGDEAEVRELVVGRVDARGDDLDEDLVGLEGGGGGRRDGDEGEVPDEGAGGGDLPAAHLGGEILGHD</sequence>
<evidence type="ECO:0000313" key="2">
    <source>
        <dbReference type="EMBL" id="TKW58872.1"/>
    </source>
</evidence>
<name>A0A4U6XSM5_9PEZI</name>
<gene>
    <name evidence="2" type="ORF">CTA1_8647</name>
</gene>
<proteinExistence type="predicted"/>
<organism evidence="2 3">
    <name type="scientific">Colletotrichum tanaceti</name>
    <dbReference type="NCBI Taxonomy" id="1306861"/>
    <lineage>
        <taxon>Eukaryota</taxon>
        <taxon>Fungi</taxon>
        <taxon>Dikarya</taxon>
        <taxon>Ascomycota</taxon>
        <taxon>Pezizomycotina</taxon>
        <taxon>Sordariomycetes</taxon>
        <taxon>Hypocreomycetidae</taxon>
        <taxon>Glomerellales</taxon>
        <taxon>Glomerellaceae</taxon>
        <taxon>Colletotrichum</taxon>
        <taxon>Colletotrichum destructivum species complex</taxon>
    </lineage>
</organism>
<evidence type="ECO:0000256" key="1">
    <source>
        <dbReference type="SAM" id="MobiDB-lite"/>
    </source>
</evidence>
<accession>A0A4U6XSM5</accession>
<dbReference type="AlphaFoldDB" id="A0A4U6XSM5"/>
<dbReference type="Proteomes" id="UP000310108">
    <property type="component" value="Unassembled WGS sequence"/>
</dbReference>
<comment type="caution">
    <text evidence="2">The sequence shown here is derived from an EMBL/GenBank/DDBJ whole genome shotgun (WGS) entry which is preliminary data.</text>
</comment>
<evidence type="ECO:0000313" key="3">
    <source>
        <dbReference type="Proteomes" id="UP000310108"/>
    </source>
</evidence>